<dbReference type="InterPro" id="IPR008271">
    <property type="entry name" value="Ser/Thr_kinase_AS"/>
</dbReference>
<dbReference type="SUPFAM" id="SSF48403">
    <property type="entry name" value="Ankyrin repeat"/>
    <property type="match status" value="2"/>
</dbReference>
<accession>A0A225B3M7</accession>
<dbReference type="SMART" id="SM00220">
    <property type="entry name" value="S_TKc"/>
    <property type="match status" value="1"/>
</dbReference>
<dbReference type="Pfam" id="PF07714">
    <property type="entry name" value="PK_Tyr_Ser-Thr"/>
    <property type="match status" value="1"/>
</dbReference>
<dbReference type="PROSITE" id="PS50011">
    <property type="entry name" value="PROTEIN_KINASE_DOM"/>
    <property type="match status" value="1"/>
</dbReference>
<dbReference type="InterPro" id="IPR001245">
    <property type="entry name" value="Ser-Thr/Tyr_kinase_cat_dom"/>
</dbReference>
<organism evidence="5 6">
    <name type="scientific">Talaromyces atroroseus</name>
    <dbReference type="NCBI Taxonomy" id="1441469"/>
    <lineage>
        <taxon>Eukaryota</taxon>
        <taxon>Fungi</taxon>
        <taxon>Dikarya</taxon>
        <taxon>Ascomycota</taxon>
        <taxon>Pezizomycotina</taxon>
        <taxon>Eurotiomycetes</taxon>
        <taxon>Eurotiomycetidae</taxon>
        <taxon>Eurotiales</taxon>
        <taxon>Trichocomaceae</taxon>
        <taxon>Talaromyces</taxon>
        <taxon>Talaromyces sect. Trachyspermi</taxon>
    </lineage>
</organism>
<evidence type="ECO:0000313" key="5">
    <source>
        <dbReference type="EMBL" id="OKL64318.1"/>
    </source>
</evidence>
<dbReference type="SMART" id="SM00248">
    <property type="entry name" value="ANK"/>
    <property type="match status" value="4"/>
</dbReference>
<proteinExistence type="predicted"/>
<dbReference type="RefSeq" id="XP_020124439.1">
    <property type="nucleotide sequence ID" value="XM_020260582.1"/>
</dbReference>
<dbReference type="AlphaFoldDB" id="A0A225B3M7"/>
<dbReference type="PROSITE" id="PS50297">
    <property type="entry name" value="ANK_REP_REGION"/>
    <property type="match status" value="2"/>
</dbReference>
<dbReference type="PANTHER" id="PTHR24171">
    <property type="entry name" value="ANKYRIN REPEAT DOMAIN-CONTAINING PROTEIN 39-RELATED"/>
    <property type="match status" value="1"/>
</dbReference>
<feature type="repeat" description="ANK" evidence="3">
    <location>
        <begin position="612"/>
        <end position="644"/>
    </location>
</feature>
<evidence type="ECO:0000256" key="2">
    <source>
        <dbReference type="ARBA" id="ARBA00023043"/>
    </source>
</evidence>
<evidence type="ECO:0000259" key="4">
    <source>
        <dbReference type="PROSITE" id="PS50011"/>
    </source>
</evidence>
<keyword evidence="6" id="KW-1185">Reference proteome</keyword>
<dbReference type="PROSITE" id="PS50088">
    <property type="entry name" value="ANK_REPEAT"/>
    <property type="match status" value="2"/>
</dbReference>
<dbReference type="InterPro" id="IPR002110">
    <property type="entry name" value="Ankyrin_rpt"/>
</dbReference>
<dbReference type="SUPFAM" id="SSF56112">
    <property type="entry name" value="Protein kinase-like (PK-like)"/>
    <property type="match status" value="1"/>
</dbReference>
<dbReference type="InterPro" id="IPR011009">
    <property type="entry name" value="Kinase-like_dom_sf"/>
</dbReference>
<comment type="caution">
    <text evidence="5">The sequence shown here is derived from an EMBL/GenBank/DDBJ whole genome shotgun (WGS) entry which is preliminary data.</text>
</comment>
<sequence>MVLYDSSKEEFALSGIGQLFDDEFTAPKDASKALIGRPPKDRDDPTKVYYSDADGEWWTAYEDYKKRDWREITSSPAYELLATGTMDTRPWCLTGVSIAHRFCWKECCTRQICKHSNSATVIDYLRKSLKKVLYDNTDVESIRKIDEWGSTILHSLAMEDPSHIFSMLIDLANSEQKRNSAYQQIDVNHRDSEGCTLLHRAVEAGNIPVVNVLLSEGADLNAGDGKQDTPLHFAARYDQEVTKETLIDQEAALTMRNVEKKTPLELSWAKKSLLRWDLYKIDEALTRSKRMSIGAQAECHGLKKQLNYSGPDFTFCEIYSLLRLPHDERYCVHKALLRENQVLQRLEHPFIVSYIGYEELDSGEARLYLEYCECGDLQTMHVKASLPTPQHMSDDEDDLLMLSSKLLHITSDSESIEALKEPEIWTMLYPLSAALVYPHYSVCISRQGACRFEHHWDPVFHRDIKPHNVVLTTLPNGHRIVKLCDLGIARPFINVNQSRPSDRGSQGFHHRHASDPYLSLENELGHKPGGLILQAFLRIAKNLDITTFGTQTSIMQRKRLLARLKLLLKDGVEVPFQEHSRSLHLAILLNKNRMLETLLLKWQNPDETWQNSGWTPLHLAAQQGNTGMAEKLLEANADPATLDRHDILELFLEFSNSKPKAQVPRKSWQSVFKDDAVVEVKRDRREPEAEAQGSSLS</sequence>
<reference evidence="5 6" key="1">
    <citation type="submission" date="2015-06" db="EMBL/GenBank/DDBJ databases">
        <title>Talaromyces atroroseus IBT 11181 draft genome.</title>
        <authorList>
            <person name="Rasmussen K.B."/>
            <person name="Rasmussen S."/>
            <person name="Petersen B."/>
            <person name="Sicheritz-Ponten T."/>
            <person name="Mortensen U.H."/>
            <person name="Thrane U."/>
        </authorList>
    </citation>
    <scope>NUCLEOTIDE SEQUENCE [LARGE SCALE GENOMIC DNA]</scope>
    <source>
        <strain evidence="5 6">IBT 11181</strain>
    </source>
</reference>
<keyword evidence="1" id="KW-0677">Repeat</keyword>
<name>A0A225B3M7_TALAT</name>
<evidence type="ECO:0000313" key="6">
    <source>
        <dbReference type="Proteomes" id="UP000214365"/>
    </source>
</evidence>
<dbReference type="GeneID" id="31000497"/>
<evidence type="ECO:0000256" key="3">
    <source>
        <dbReference type="PROSITE-ProRule" id="PRU00023"/>
    </source>
</evidence>
<feature type="repeat" description="ANK" evidence="3">
    <location>
        <begin position="193"/>
        <end position="225"/>
    </location>
</feature>
<dbReference type="EMBL" id="LFMY01000001">
    <property type="protein sequence ID" value="OKL64318.1"/>
    <property type="molecule type" value="Genomic_DNA"/>
</dbReference>
<gene>
    <name evidence="5" type="ORF">UA08_00742</name>
</gene>
<feature type="domain" description="Protein kinase" evidence="4">
    <location>
        <begin position="285"/>
        <end position="655"/>
    </location>
</feature>
<dbReference type="InterPro" id="IPR000719">
    <property type="entry name" value="Prot_kinase_dom"/>
</dbReference>
<protein>
    <recommendedName>
        <fullName evidence="4">Protein kinase domain-containing protein</fullName>
    </recommendedName>
</protein>
<dbReference type="OrthoDB" id="4381838at2759"/>
<evidence type="ECO:0000256" key="1">
    <source>
        <dbReference type="ARBA" id="ARBA00022737"/>
    </source>
</evidence>
<dbReference type="Pfam" id="PF12796">
    <property type="entry name" value="Ank_2"/>
    <property type="match status" value="2"/>
</dbReference>
<dbReference type="STRING" id="1441469.A0A225B3M7"/>
<dbReference type="Gene3D" id="1.10.510.10">
    <property type="entry name" value="Transferase(Phosphotransferase) domain 1"/>
    <property type="match status" value="1"/>
</dbReference>
<dbReference type="GO" id="GO:0004672">
    <property type="term" value="F:protein kinase activity"/>
    <property type="evidence" value="ECO:0007669"/>
    <property type="project" value="InterPro"/>
</dbReference>
<dbReference type="Proteomes" id="UP000214365">
    <property type="component" value="Unassembled WGS sequence"/>
</dbReference>
<dbReference type="PROSITE" id="PS00108">
    <property type="entry name" value="PROTEIN_KINASE_ST"/>
    <property type="match status" value="1"/>
</dbReference>
<dbReference type="GO" id="GO:0005524">
    <property type="term" value="F:ATP binding"/>
    <property type="evidence" value="ECO:0007669"/>
    <property type="project" value="InterPro"/>
</dbReference>
<dbReference type="Gene3D" id="1.25.40.20">
    <property type="entry name" value="Ankyrin repeat-containing domain"/>
    <property type="match status" value="2"/>
</dbReference>
<keyword evidence="2 3" id="KW-0040">ANK repeat</keyword>
<dbReference type="InterPro" id="IPR036770">
    <property type="entry name" value="Ankyrin_rpt-contain_sf"/>
</dbReference>